<reference evidence="2 3" key="1">
    <citation type="submission" date="2023-08" db="EMBL/GenBank/DDBJ databases">
        <title>Nocardioides seae sp. nov., a bacterium isolated from a soil.</title>
        <authorList>
            <person name="Wang X."/>
        </authorList>
    </citation>
    <scope>NUCLEOTIDE SEQUENCE [LARGE SCALE GENOMIC DNA]</scope>
    <source>
        <strain evidence="2 3">YZH12</strain>
    </source>
</reference>
<dbReference type="CDD" id="cd12954">
    <property type="entry name" value="MMP_TTHA0227_like_1"/>
    <property type="match status" value="1"/>
</dbReference>
<dbReference type="SUPFAM" id="SSF55486">
    <property type="entry name" value="Metalloproteases ('zincins'), catalytic domain"/>
    <property type="match status" value="1"/>
</dbReference>
<feature type="region of interest" description="Disordered" evidence="1">
    <location>
        <begin position="1"/>
        <end position="43"/>
    </location>
</feature>
<dbReference type="Pfam" id="PF06262">
    <property type="entry name" value="Zincin_1"/>
    <property type="match status" value="1"/>
</dbReference>
<evidence type="ECO:0000313" key="3">
    <source>
        <dbReference type="Proteomes" id="UP001268542"/>
    </source>
</evidence>
<name>A0ABU3Q1L7_9ACTN</name>
<evidence type="ECO:0000313" key="2">
    <source>
        <dbReference type="EMBL" id="MDT9594927.1"/>
    </source>
</evidence>
<proteinExistence type="predicted"/>
<dbReference type="EMBL" id="JAVYII010000009">
    <property type="protein sequence ID" value="MDT9594927.1"/>
    <property type="molecule type" value="Genomic_DNA"/>
</dbReference>
<dbReference type="InterPro" id="IPR010428">
    <property type="entry name" value="Zincin_1"/>
</dbReference>
<dbReference type="RefSeq" id="WP_315735187.1">
    <property type="nucleotide sequence ID" value="NZ_JAVYII010000009.1"/>
</dbReference>
<keyword evidence="3" id="KW-1185">Reference proteome</keyword>
<protein>
    <submittedName>
        <fullName evidence="2">Metallopeptidase family protein</fullName>
    </submittedName>
</protein>
<dbReference type="Proteomes" id="UP001268542">
    <property type="component" value="Unassembled WGS sequence"/>
</dbReference>
<accession>A0ABU3Q1L7</accession>
<gene>
    <name evidence="2" type="ORF">RDV89_17695</name>
</gene>
<sequence>MDDERGASADPAPVRRRDRHGRGVARPRFVPPPGARDPRPSRGRRFDAVVLGVVGAVDAPWRARLGALEYAVEDTPLVPDDWPGGAPLASLVPAREGRAARIVLFRRPLERRAPTRIELELLVRQVVAEQLAELLGISPEDVDPDYDPDF</sequence>
<dbReference type="Gene3D" id="3.30.2010.20">
    <property type="match status" value="1"/>
</dbReference>
<comment type="caution">
    <text evidence="2">The sequence shown here is derived from an EMBL/GenBank/DDBJ whole genome shotgun (WGS) entry which is preliminary data.</text>
</comment>
<evidence type="ECO:0000256" key="1">
    <source>
        <dbReference type="SAM" id="MobiDB-lite"/>
    </source>
</evidence>
<dbReference type="InterPro" id="IPR038555">
    <property type="entry name" value="Zincin_1_sf"/>
</dbReference>
<feature type="compositionally biased region" description="Basic residues" evidence="1">
    <location>
        <begin position="14"/>
        <end position="25"/>
    </location>
</feature>
<organism evidence="2 3">
    <name type="scientific">Nocardioides imazamoxiresistens</name>
    <dbReference type="NCBI Taxonomy" id="3231893"/>
    <lineage>
        <taxon>Bacteria</taxon>
        <taxon>Bacillati</taxon>
        <taxon>Actinomycetota</taxon>
        <taxon>Actinomycetes</taxon>
        <taxon>Propionibacteriales</taxon>
        <taxon>Nocardioidaceae</taxon>
        <taxon>Nocardioides</taxon>
    </lineage>
</organism>